<sequence>MIDHRNDRIFQAKVAGTRSTIQQLSTDGINDAHALIAREQGTHNLSGHFASILPLAVLFSQYSPTLLTHIKNLTDIDHNMGTGSSEARSQEIWEPVQAEVSNFKTVHGDDILTNTSQTVNDVLHTYLSSKYSGGQTTGGAGDTVFKRTLKLLGHIFY</sequence>
<reference evidence="1 2" key="1">
    <citation type="submission" date="2017-04" db="EMBL/GenBank/DDBJ databases">
        <authorList>
            <person name="Criscuolo A."/>
        </authorList>
    </citation>
    <scope>NUCLEOTIDE SEQUENCE [LARGE SCALE GENOMIC DNA]</scope>
    <source>
        <strain evidence="1">16-00221</strain>
    </source>
</reference>
<accession>A0A9X8SLT6</accession>
<dbReference type="EMBL" id="FWZC01000066">
    <property type="protein sequence ID" value="SME36471.1"/>
    <property type="molecule type" value="Genomic_DNA"/>
</dbReference>
<evidence type="ECO:0000313" key="1">
    <source>
        <dbReference type="EMBL" id="SME36471.1"/>
    </source>
</evidence>
<organism evidence="1 2">
    <name type="scientific">Bacillus paranthracis</name>
    <dbReference type="NCBI Taxonomy" id="2026186"/>
    <lineage>
        <taxon>Bacteria</taxon>
        <taxon>Bacillati</taxon>
        <taxon>Bacillota</taxon>
        <taxon>Bacilli</taxon>
        <taxon>Bacillales</taxon>
        <taxon>Bacillaceae</taxon>
        <taxon>Bacillus</taxon>
        <taxon>Bacillus cereus group</taxon>
    </lineage>
</organism>
<proteinExistence type="predicted"/>
<protein>
    <submittedName>
        <fullName evidence="1">Uncharacterized protein</fullName>
    </submittedName>
</protein>
<evidence type="ECO:0000313" key="2">
    <source>
        <dbReference type="Proteomes" id="UP000194435"/>
    </source>
</evidence>
<gene>
    <name evidence="1" type="ORF">BACERE00221_04221</name>
</gene>
<comment type="caution">
    <text evidence="1">The sequence shown here is derived from an EMBL/GenBank/DDBJ whole genome shotgun (WGS) entry which is preliminary data.</text>
</comment>
<dbReference type="Proteomes" id="UP000194435">
    <property type="component" value="Unassembled WGS sequence"/>
</dbReference>
<name>A0A9X8SLT6_9BACI</name>
<dbReference type="AlphaFoldDB" id="A0A9X8SLT6"/>
<dbReference type="RefSeq" id="WP_086717963.1">
    <property type="nucleotide sequence ID" value="NZ_FWZC01000066.1"/>
</dbReference>